<dbReference type="PROSITE" id="PS50142">
    <property type="entry name" value="RNASE_3_2"/>
    <property type="match status" value="1"/>
</dbReference>
<evidence type="ECO:0000259" key="1">
    <source>
        <dbReference type="PROSITE" id="PS50142"/>
    </source>
</evidence>
<gene>
    <name evidence="2" type="ORF">ETB97_007900</name>
</gene>
<protein>
    <recommendedName>
        <fullName evidence="1">RNase III domain-containing protein</fullName>
    </recommendedName>
</protein>
<dbReference type="GO" id="GO:0004525">
    <property type="term" value="F:ribonuclease III activity"/>
    <property type="evidence" value="ECO:0007669"/>
    <property type="project" value="InterPro"/>
</dbReference>
<organism evidence="2 3">
    <name type="scientific">Petromyces alliaceus</name>
    <name type="common">Aspergillus alliaceus</name>
    <dbReference type="NCBI Taxonomy" id="209559"/>
    <lineage>
        <taxon>Eukaryota</taxon>
        <taxon>Fungi</taxon>
        <taxon>Dikarya</taxon>
        <taxon>Ascomycota</taxon>
        <taxon>Pezizomycotina</taxon>
        <taxon>Eurotiomycetes</taxon>
        <taxon>Eurotiomycetidae</taxon>
        <taxon>Eurotiales</taxon>
        <taxon>Aspergillaceae</taxon>
        <taxon>Aspergillus</taxon>
        <taxon>Aspergillus subgen. Circumdati</taxon>
    </lineage>
</organism>
<dbReference type="InterPro" id="IPR000999">
    <property type="entry name" value="RNase_III_dom"/>
</dbReference>
<dbReference type="GO" id="GO:0006396">
    <property type="term" value="P:RNA processing"/>
    <property type="evidence" value="ECO:0007669"/>
    <property type="project" value="InterPro"/>
</dbReference>
<dbReference type="EMBL" id="SPNV01000035">
    <property type="protein sequence ID" value="KAF5864338.1"/>
    <property type="molecule type" value="Genomic_DNA"/>
</dbReference>
<proteinExistence type="predicted"/>
<dbReference type="InterPro" id="IPR036389">
    <property type="entry name" value="RNase_III_sf"/>
</dbReference>
<evidence type="ECO:0000313" key="2">
    <source>
        <dbReference type="EMBL" id="KAF5864338.1"/>
    </source>
</evidence>
<accession>A0A8H6A7P2</accession>
<feature type="domain" description="RNase III" evidence="1">
    <location>
        <begin position="113"/>
        <end position="131"/>
    </location>
</feature>
<dbReference type="SUPFAM" id="SSF69065">
    <property type="entry name" value="RNase III domain-like"/>
    <property type="match status" value="1"/>
</dbReference>
<comment type="caution">
    <text evidence="2">The sequence shown here is derived from an EMBL/GenBank/DDBJ whole genome shotgun (WGS) entry which is preliminary data.</text>
</comment>
<dbReference type="Gene3D" id="1.10.1520.10">
    <property type="entry name" value="Ribonuclease III domain"/>
    <property type="match status" value="1"/>
</dbReference>
<keyword evidence="3" id="KW-1185">Reference proteome</keyword>
<dbReference type="AlphaFoldDB" id="A0A8H6A7P2"/>
<evidence type="ECO:0000313" key="3">
    <source>
        <dbReference type="Proteomes" id="UP000541154"/>
    </source>
</evidence>
<reference evidence="2 3" key="1">
    <citation type="submission" date="2019-04" db="EMBL/GenBank/DDBJ databases">
        <title>Aspergillus burnettii sp. nov., novel species from soil in southeast Queensland.</title>
        <authorList>
            <person name="Gilchrist C.L.M."/>
            <person name="Pitt J.I."/>
            <person name="Lange L."/>
            <person name="Lacey H.J."/>
            <person name="Vuong D."/>
            <person name="Midgley D.J."/>
            <person name="Greenfield P."/>
            <person name="Bradbury M."/>
            <person name="Lacey E."/>
            <person name="Busk P.K."/>
            <person name="Pilgaard B."/>
            <person name="Chooi Y.H."/>
            <person name="Piggott A.M."/>
        </authorList>
    </citation>
    <scope>NUCLEOTIDE SEQUENCE [LARGE SCALE GENOMIC DNA]</scope>
    <source>
        <strain evidence="2 3">FRR 5400</strain>
    </source>
</reference>
<sequence length="147" mass="15971">MSTLHASATNRTTSIEKKKKITNYHLTNPVTLHEALRTPSSIPIAYPYHIDGQKDLSQIGDAAIRLVLVTDGYDAQATRGQITEIHITTANNRYLARTGFLYGSFPGDIVPDRVMATTVEAILGAVYVDSGESMGAGRRVGVAWLIL</sequence>
<dbReference type="Proteomes" id="UP000541154">
    <property type="component" value="Unassembled WGS sequence"/>
</dbReference>
<name>A0A8H6A7P2_PETAA</name>